<gene>
    <name evidence="7" type="ORF">Vbra_22652</name>
</gene>
<feature type="chain" id="PRO_5005189464" description="LNR domain-containing protein" evidence="5">
    <location>
        <begin position="20"/>
        <end position="530"/>
    </location>
</feature>
<evidence type="ECO:0000313" key="7">
    <source>
        <dbReference type="EMBL" id="CEM22773.1"/>
    </source>
</evidence>
<protein>
    <recommendedName>
        <fullName evidence="6">LNR domain-containing protein</fullName>
    </recommendedName>
</protein>
<feature type="compositionally biased region" description="Basic residues" evidence="4">
    <location>
        <begin position="142"/>
        <end position="154"/>
    </location>
</feature>
<keyword evidence="2" id="KW-1015">Disulfide bond</keyword>
<dbReference type="VEuPathDB" id="CryptoDB:Vbra_22652"/>
<evidence type="ECO:0000256" key="2">
    <source>
        <dbReference type="ARBA" id="ARBA00023157"/>
    </source>
</evidence>
<evidence type="ECO:0000256" key="4">
    <source>
        <dbReference type="SAM" id="MobiDB-lite"/>
    </source>
</evidence>
<dbReference type="InterPro" id="IPR000800">
    <property type="entry name" value="Notch_dom"/>
</dbReference>
<dbReference type="AlphaFoldDB" id="A0A0G4G3W7"/>
<dbReference type="SMART" id="SM00004">
    <property type="entry name" value="NL"/>
    <property type="match status" value="1"/>
</dbReference>
<evidence type="ECO:0000259" key="6">
    <source>
        <dbReference type="SMART" id="SM00004"/>
    </source>
</evidence>
<feature type="signal peptide" evidence="5">
    <location>
        <begin position="1"/>
        <end position="19"/>
    </location>
</feature>
<dbReference type="PhylomeDB" id="A0A0G4G3W7"/>
<dbReference type="Pfam" id="PF07534">
    <property type="entry name" value="TLD"/>
    <property type="match status" value="1"/>
</dbReference>
<dbReference type="Gene3D" id="3.30.300.320">
    <property type="match status" value="1"/>
</dbReference>
<keyword evidence="5" id="KW-0732">Signal</keyword>
<dbReference type="OrthoDB" id="283575at2759"/>
<keyword evidence="1" id="KW-0677">Repeat</keyword>
<reference evidence="7 8" key="1">
    <citation type="submission" date="2014-11" db="EMBL/GenBank/DDBJ databases">
        <authorList>
            <person name="Zhu J."/>
            <person name="Qi W."/>
            <person name="Song R."/>
        </authorList>
    </citation>
    <scope>NUCLEOTIDE SEQUENCE [LARGE SCALE GENOMIC DNA]</scope>
</reference>
<feature type="compositionally biased region" description="Low complexity" evidence="4">
    <location>
        <begin position="208"/>
        <end position="249"/>
    </location>
</feature>
<dbReference type="EMBL" id="CDMY01000558">
    <property type="protein sequence ID" value="CEM22773.1"/>
    <property type="molecule type" value="Genomic_DNA"/>
</dbReference>
<dbReference type="InterPro" id="IPR006571">
    <property type="entry name" value="TLDc_dom"/>
</dbReference>
<evidence type="ECO:0000256" key="5">
    <source>
        <dbReference type="SAM" id="SignalP"/>
    </source>
</evidence>
<feature type="domain" description="LNR" evidence="6">
    <location>
        <begin position="48"/>
        <end position="87"/>
    </location>
</feature>
<keyword evidence="3" id="KW-0325">Glycoprotein</keyword>
<name>A0A0G4G3W7_VITBC</name>
<evidence type="ECO:0000256" key="3">
    <source>
        <dbReference type="ARBA" id="ARBA00023180"/>
    </source>
</evidence>
<evidence type="ECO:0000313" key="8">
    <source>
        <dbReference type="Proteomes" id="UP000041254"/>
    </source>
</evidence>
<feature type="region of interest" description="Disordered" evidence="4">
    <location>
        <begin position="134"/>
        <end position="249"/>
    </location>
</feature>
<dbReference type="Pfam" id="PF00066">
    <property type="entry name" value="Notch"/>
    <property type="match status" value="1"/>
</dbReference>
<keyword evidence="8" id="KW-1185">Reference proteome</keyword>
<proteinExistence type="predicted"/>
<accession>A0A0G4G3W7</accession>
<feature type="compositionally biased region" description="Basic and acidic residues" evidence="4">
    <location>
        <begin position="163"/>
        <end position="176"/>
    </location>
</feature>
<evidence type="ECO:0000256" key="1">
    <source>
        <dbReference type="ARBA" id="ARBA00022737"/>
    </source>
</evidence>
<dbReference type="InParanoid" id="A0A0G4G3W7"/>
<organism evidence="7 8">
    <name type="scientific">Vitrella brassicaformis (strain CCMP3155)</name>
    <dbReference type="NCBI Taxonomy" id="1169540"/>
    <lineage>
        <taxon>Eukaryota</taxon>
        <taxon>Sar</taxon>
        <taxon>Alveolata</taxon>
        <taxon>Colpodellida</taxon>
        <taxon>Vitrellaceae</taxon>
        <taxon>Vitrella</taxon>
    </lineage>
</organism>
<dbReference type="Proteomes" id="UP000041254">
    <property type="component" value="Unassembled WGS sequence"/>
</dbReference>
<sequence>MRYKVTLVKLAAFLSVALAALLSVGVVDTDAKRRKARRLQVGSSVEDRGEIPPGCQGRCREENFWNDDVCDLECYNPECEWDGGDCDPGVFCEDLASYCKWNETCVQDGDRRAWCVSLCAQKYCPGENQKCEVRRPDDGRIHTNRRRQLPKGRGRAPSDNPGSDERRRAARADRAAKNKTRRAPADASDNAPIPDNSPDNAPDDKHNNTAPDNNNGTATTTNDASNRSPNNNNNNYNYDNSTAANDYNYNYNYDNSTAANDYNNNNTSAAAPGSGPVPGSDLTAAQYYRLLAWFGEAAGGGNRKLDLLYKSDRDGTSHGDMLDKVKDTSGVVLIVRKGEYVYGCYLGNTLQVPGSRGASSTCGSTTVTRTTPATSRWATSRWTPPWRRQPVQTVQTVETLPCGSTVGATPIPYVKYSCAVWLFSLNGHFARPTKIRLPPDIQGFTVASRDSGVPLEWGKAKISIPHSEYLLFGWDDPEQSDNLLSMKHALGKAHLPAGYTGPVDDEGNALLGGEQQFTADWLEIFHVSDT</sequence>